<name>A0A2T9WQY4_NANST</name>
<reference evidence="1" key="2">
    <citation type="submission" date="2017-05" db="EMBL/GenBank/DDBJ databases">
        <authorList>
            <person name="Song R."/>
            <person name="Chenine A.L."/>
            <person name="Ruprecht R.M."/>
        </authorList>
    </citation>
    <scope>NUCLEOTIDE SEQUENCE</scope>
    <source>
        <strain evidence="1">SCGC AB-777_O03</strain>
    </source>
</reference>
<protein>
    <submittedName>
        <fullName evidence="1">Uncharacterized protein</fullName>
    </submittedName>
</protein>
<accession>A0A2T9WQY4</accession>
<evidence type="ECO:0000313" key="1">
    <source>
        <dbReference type="EMBL" id="PVU70257.1"/>
    </source>
</evidence>
<sequence>MDSKFFKDLFKKYYEKIFDNYKIIEKEFNINKNQYIEINLDKNIYYNVFNINNSEVKIRINNNDTSMIYNEFNIIGKVKINILINNSGNLRIYNLYKVNSNSSSDSIEKIYNKNNVVLISKIFIDKNSENSEGKLSQYLFEENGISILLPILDIENNKSKGFHGSKILKLTEKEENYLRYLSLNKEEIKNILMREFNFI</sequence>
<evidence type="ECO:0000313" key="3">
    <source>
        <dbReference type="Proteomes" id="UP000245908"/>
    </source>
</evidence>
<proteinExistence type="predicted"/>
<dbReference type="SUPFAM" id="SSF101960">
    <property type="entry name" value="Stabilizer of iron transporter SufD"/>
    <property type="match status" value="1"/>
</dbReference>
<organism evidence="1 3">
    <name type="scientific">Nanobsidianus stetteri</name>
    <dbReference type="NCBI Taxonomy" id="1294122"/>
    <lineage>
        <taxon>Archaea</taxon>
        <taxon>Nanobdellota</taxon>
        <taxon>Candidatus Nanoarchaeia</taxon>
        <taxon>Nanoarchaeales</taxon>
        <taxon>Nanopusillaceae</taxon>
        <taxon>Candidatus Nanobsidianus</taxon>
    </lineage>
</organism>
<dbReference type="Proteomes" id="UP000245908">
    <property type="component" value="Unassembled WGS sequence"/>
</dbReference>
<dbReference type="EMBL" id="QEFH01000029">
    <property type="protein sequence ID" value="PVU70257.1"/>
    <property type="molecule type" value="Genomic_DNA"/>
</dbReference>
<gene>
    <name evidence="2" type="ORF">DDW05_02870</name>
    <name evidence="1" type="ORF">DDW05_02935</name>
</gene>
<reference evidence="1 3" key="1">
    <citation type="journal article" date="2015" name="Appl. Environ. Microbiol.">
        <title>Nanoarchaeota, Their Sulfolobales Host, and Nanoarchaeota Virus Distribution across Yellowstone National Park Hot Springs.</title>
        <authorList>
            <person name="Munson-McGee J.H."/>
            <person name="Field E.K."/>
            <person name="Bateson M."/>
            <person name="Rooney C."/>
            <person name="Stepanauskas R."/>
            <person name="Young M.J."/>
        </authorList>
    </citation>
    <scope>NUCLEOTIDE SEQUENCE [LARGE SCALE GENOMIC DNA]</scope>
    <source>
        <strain evidence="1">SCGC AB-777_O03</strain>
    </source>
</reference>
<comment type="caution">
    <text evidence="1">The sequence shown here is derived from an EMBL/GenBank/DDBJ whole genome shotgun (WGS) entry which is preliminary data.</text>
</comment>
<dbReference type="AlphaFoldDB" id="A0A2T9WQY4"/>
<dbReference type="EMBL" id="QEFH01000028">
    <property type="protein sequence ID" value="PVU70452.1"/>
    <property type="molecule type" value="Genomic_DNA"/>
</dbReference>
<dbReference type="InterPro" id="IPR037284">
    <property type="entry name" value="SUF_FeS_clus_asmbl_SufBD_sf"/>
</dbReference>
<evidence type="ECO:0000313" key="2">
    <source>
        <dbReference type="EMBL" id="PVU70452.1"/>
    </source>
</evidence>